<dbReference type="InterPro" id="IPR001387">
    <property type="entry name" value="Cro/C1-type_HTH"/>
</dbReference>
<keyword evidence="4" id="KW-1185">Reference proteome</keyword>
<reference evidence="3 4" key="1">
    <citation type="journal article" date="2006" name="Int. J. Syst. Evol. Microbiol.">
        <title>Myroides pelagicus sp. nov., isolated from seawater in Thailand.</title>
        <authorList>
            <person name="Yoon J."/>
            <person name="Maneerat S."/>
            <person name="Kawai F."/>
            <person name="Yokota A."/>
        </authorList>
    </citation>
    <scope>NUCLEOTIDE SEQUENCE [LARGE SCALE GENOMIC DNA]</scope>
    <source>
        <strain evidence="3 4">SM1T</strain>
    </source>
</reference>
<sequence>MSFLSDNIRYLRAQKSMSQQKVADELVITRARYSKYEEGASEPPLEVLLRISRFFHVSVDLMISVDLRKVPMQELLKLEDNRILLPIMVDSTTGNNFIEIIPHKARAGYLTGYADPEFIQNLEQISLPFLREGKYRAFPIEGDSMPPHQEGSFVIGGYLERLEDVKDGRTYIVITANEGVVYKRLYRKDKETFELHSDNTFYDPYLVKAYDILEIWEYACSIATEEFMPEDLQEPDAKAMFKEIKYMLNDLAKKVKS</sequence>
<protein>
    <submittedName>
        <fullName evidence="3">Helix-turn-helix domain-containing protein</fullName>
    </submittedName>
</protein>
<dbReference type="OrthoDB" id="3831186at2"/>
<dbReference type="AlphaFoldDB" id="A0A7K1GMC2"/>
<dbReference type="InterPro" id="IPR036286">
    <property type="entry name" value="LexA/Signal_pep-like_sf"/>
</dbReference>
<dbReference type="SUPFAM" id="SSF47413">
    <property type="entry name" value="lambda repressor-like DNA-binding domains"/>
    <property type="match status" value="1"/>
</dbReference>
<dbReference type="SMART" id="SM00530">
    <property type="entry name" value="HTH_XRE"/>
    <property type="match status" value="1"/>
</dbReference>
<comment type="caution">
    <text evidence="3">The sequence shown here is derived from an EMBL/GenBank/DDBJ whole genome shotgun (WGS) entry which is preliminary data.</text>
</comment>
<gene>
    <name evidence="3" type="ORF">GJV77_08950</name>
</gene>
<proteinExistence type="predicted"/>
<dbReference type="Gene3D" id="1.10.260.40">
    <property type="entry name" value="lambda repressor-like DNA-binding domains"/>
    <property type="match status" value="1"/>
</dbReference>
<dbReference type="PROSITE" id="PS50943">
    <property type="entry name" value="HTH_CROC1"/>
    <property type="match status" value="1"/>
</dbReference>
<evidence type="ECO:0000256" key="1">
    <source>
        <dbReference type="ARBA" id="ARBA00023125"/>
    </source>
</evidence>
<name>A0A7K1GMC2_9FLAO</name>
<evidence type="ECO:0000259" key="2">
    <source>
        <dbReference type="PROSITE" id="PS50943"/>
    </source>
</evidence>
<dbReference type="GO" id="GO:0003677">
    <property type="term" value="F:DNA binding"/>
    <property type="evidence" value="ECO:0007669"/>
    <property type="project" value="UniProtKB-KW"/>
</dbReference>
<dbReference type="InterPro" id="IPR015927">
    <property type="entry name" value="Peptidase_S24_S26A/B/C"/>
</dbReference>
<evidence type="ECO:0000313" key="4">
    <source>
        <dbReference type="Proteomes" id="UP000488936"/>
    </source>
</evidence>
<dbReference type="CDD" id="cd00093">
    <property type="entry name" value="HTH_XRE"/>
    <property type="match status" value="1"/>
</dbReference>
<dbReference type="Proteomes" id="UP000488936">
    <property type="component" value="Unassembled WGS sequence"/>
</dbReference>
<dbReference type="PANTHER" id="PTHR46558">
    <property type="entry name" value="TRACRIPTIONAL REGULATORY PROTEIN-RELATED-RELATED"/>
    <property type="match status" value="1"/>
</dbReference>
<evidence type="ECO:0000313" key="3">
    <source>
        <dbReference type="EMBL" id="MTH30035.1"/>
    </source>
</evidence>
<dbReference type="PANTHER" id="PTHR46558:SF11">
    <property type="entry name" value="HTH-TYPE TRANSCRIPTIONAL REGULATOR XRE"/>
    <property type="match status" value="1"/>
</dbReference>
<dbReference type="EMBL" id="WMJY01000018">
    <property type="protein sequence ID" value="MTH30035.1"/>
    <property type="molecule type" value="Genomic_DNA"/>
</dbReference>
<accession>A0A7K1GMC2</accession>
<dbReference type="Pfam" id="PF01381">
    <property type="entry name" value="HTH_3"/>
    <property type="match status" value="1"/>
</dbReference>
<dbReference type="Pfam" id="PF00717">
    <property type="entry name" value="Peptidase_S24"/>
    <property type="match status" value="1"/>
</dbReference>
<keyword evidence="1" id="KW-0238">DNA-binding</keyword>
<feature type="domain" description="HTH cro/C1-type" evidence="2">
    <location>
        <begin position="8"/>
        <end position="62"/>
    </location>
</feature>
<organism evidence="3 4">
    <name type="scientific">Myroides pelagicus</name>
    <dbReference type="NCBI Taxonomy" id="270914"/>
    <lineage>
        <taxon>Bacteria</taxon>
        <taxon>Pseudomonadati</taxon>
        <taxon>Bacteroidota</taxon>
        <taxon>Flavobacteriia</taxon>
        <taxon>Flavobacteriales</taxon>
        <taxon>Flavobacteriaceae</taxon>
        <taxon>Myroides</taxon>
    </lineage>
</organism>
<dbReference type="InterPro" id="IPR010982">
    <property type="entry name" value="Lambda_DNA-bd_dom_sf"/>
</dbReference>
<dbReference type="CDD" id="cd06529">
    <property type="entry name" value="S24_LexA-like"/>
    <property type="match status" value="1"/>
</dbReference>
<dbReference type="InterPro" id="IPR039418">
    <property type="entry name" value="LexA-like"/>
</dbReference>
<dbReference type="Gene3D" id="2.10.109.10">
    <property type="entry name" value="Umud Fragment, subunit A"/>
    <property type="match status" value="1"/>
</dbReference>
<dbReference type="SUPFAM" id="SSF51306">
    <property type="entry name" value="LexA/Signal peptidase"/>
    <property type="match status" value="1"/>
</dbReference>
<dbReference type="RefSeq" id="WP_155036026.1">
    <property type="nucleotide sequence ID" value="NZ_JBHTIG010000042.1"/>
</dbReference>